<dbReference type="EMBL" id="HBHP01006766">
    <property type="protein sequence ID" value="CAD9752434.1"/>
    <property type="molecule type" value="Transcribed_RNA"/>
</dbReference>
<protein>
    <submittedName>
        <fullName evidence="2">Uncharacterized protein</fullName>
    </submittedName>
</protein>
<dbReference type="GO" id="GO:0044458">
    <property type="term" value="P:motile cilium assembly"/>
    <property type="evidence" value="ECO:0007669"/>
    <property type="project" value="TreeGrafter"/>
</dbReference>
<proteinExistence type="predicted"/>
<dbReference type="Gene3D" id="2.130.10.10">
    <property type="entry name" value="YVTN repeat-like/Quinoprotein amine dehydrogenase"/>
    <property type="match status" value="1"/>
</dbReference>
<sequence>MAWATRFIESLSIVVEKKPINCVRFYKHPERVVVYVRGGGLYLVSMLRNQVRRHYQGVECRLNRLRFAISPDDDQSFIVAGSEDGKAYIWDAVTSHLVETIDTGFRTPLCDVDWHPSAHLLAVCSYGSDSPVILMDNVKTSTSHLAADAAEADENHEMAATATAFAGTAEFDSSSRGAGDGVLVRGQRSVMQSI</sequence>
<gene>
    <name evidence="2" type="ORF">LSP00402_LOCUS4195</name>
</gene>
<dbReference type="PROSITE" id="PS50082">
    <property type="entry name" value="WD_REPEATS_2"/>
    <property type="match status" value="1"/>
</dbReference>
<dbReference type="PANTHER" id="PTHR44499:SF1">
    <property type="entry name" value="JOUBERIN"/>
    <property type="match status" value="1"/>
</dbReference>
<dbReference type="InterPro" id="IPR052803">
    <property type="entry name" value="Cilium-Associated_Jouberin"/>
</dbReference>
<dbReference type="SUPFAM" id="SSF50978">
    <property type="entry name" value="WD40 repeat-like"/>
    <property type="match status" value="1"/>
</dbReference>
<dbReference type="InterPro" id="IPR001680">
    <property type="entry name" value="WD40_rpt"/>
</dbReference>
<dbReference type="Pfam" id="PF00400">
    <property type="entry name" value="WD40"/>
    <property type="match status" value="1"/>
</dbReference>
<evidence type="ECO:0000256" key="1">
    <source>
        <dbReference type="PROSITE-ProRule" id="PRU00221"/>
    </source>
</evidence>
<dbReference type="PANTHER" id="PTHR44499">
    <property type="entry name" value="JOUBERIN"/>
    <property type="match status" value="1"/>
</dbReference>
<organism evidence="2">
    <name type="scientific">Lotharella oceanica</name>
    <dbReference type="NCBI Taxonomy" id="641309"/>
    <lineage>
        <taxon>Eukaryota</taxon>
        <taxon>Sar</taxon>
        <taxon>Rhizaria</taxon>
        <taxon>Cercozoa</taxon>
        <taxon>Chlorarachniophyceae</taxon>
        <taxon>Lotharella</taxon>
    </lineage>
</organism>
<dbReference type="InterPro" id="IPR015943">
    <property type="entry name" value="WD40/YVTN_repeat-like_dom_sf"/>
</dbReference>
<reference evidence="2" key="1">
    <citation type="submission" date="2021-01" db="EMBL/GenBank/DDBJ databases">
        <authorList>
            <person name="Corre E."/>
            <person name="Pelletier E."/>
            <person name="Niang G."/>
            <person name="Scheremetjew M."/>
            <person name="Finn R."/>
            <person name="Kale V."/>
            <person name="Holt S."/>
            <person name="Cochrane G."/>
            <person name="Meng A."/>
            <person name="Brown T."/>
            <person name="Cohen L."/>
        </authorList>
    </citation>
    <scope>NUCLEOTIDE SEQUENCE</scope>
    <source>
        <strain evidence="2">CCMP622</strain>
    </source>
</reference>
<name>A0A7S2X7U6_9EUKA</name>
<accession>A0A7S2X7U6</accession>
<dbReference type="GO" id="GO:0036064">
    <property type="term" value="C:ciliary basal body"/>
    <property type="evidence" value="ECO:0007669"/>
    <property type="project" value="TreeGrafter"/>
</dbReference>
<dbReference type="InterPro" id="IPR036322">
    <property type="entry name" value="WD40_repeat_dom_sf"/>
</dbReference>
<feature type="repeat" description="WD" evidence="1">
    <location>
        <begin position="74"/>
        <end position="100"/>
    </location>
</feature>
<evidence type="ECO:0000313" key="2">
    <source>
        <dbReference type="EMBL" id="CAD9752434.1"/>
    </source>
</evidence>
<dbReference type="AlphaFoldDB" id="A0A7S2X7U6"/>
<keyword evidence="1" id="KW-0853">WD repeat</keyword>